<sequence length="160" mass="18213">MHTFTADIEIIGINPFVFVPEIILTDIFKQAGKDKGAIPVRGAINDLPYKQTLVKYSGSWRLYINTSMLKNSPNRIGESVHLTIDFDPSDRTIHPHPKLVKALHENKRAKKIFDNLRPSLQLEIVRYIAHLKTEVSVDRNVDNAINFLLGKGRFIGRDKP</sequence>
<dbReference type="Proteomes" id="UP000468388">
    <property type="component" value="Unassembled WGS sequence"/>
</dbReference>
<evidence type="ECO:0000313" key="2">
    <source>
        <dbReference type="Proteomes" id="UP000468388"/>
    </source>
</evidence>
<dbReference type="InterPro" id="IPR015018">
    <property type="entry name" value="DUF1905"/>
</dbReference>
<protein>
    <submittedName>
        <fullName evidence="1">DUF1905 domain-containing protein</fullName>
    </submittedName>
</protein>
<evidence type="ECO:0000313" key="1">
    <source>
        <dbReference type="EMBL" id="MVT41958.1"/>
    </source>
</evidence>
<proteinExistence type="predicted"/>
<keyword evidence="2" id="KW-1185">Reference proteome</keyword>
<dbReference type="AlphaFoldDB" id="A0A6N8JBX5"/>
<reference evidence="1 2" key="1">
    <citation type="submission" date="2019-12" db="EMBL/GenBank/DDBJ databases">
        <title>The draft genomic sequence of strain Chitinophaga oryziterrae JCM 16595.</title>
        <authorList>
            <person name="Zhang X."/>
        </authorList>
    </citation>
    <scope>NUCLEOTIDE SEQUENCE [LARGE SCALE GENOMIC DNA]</scope>
    <source>
        <strain evidence="1 2">JCM 16595</strain>
    </source>
</reference>
<dbReference type="OrthoDB" id="2243618at2"/>
<dbReference type="Gene3D" id="2.40.30.100">
    <property type="entry name" value="AF2212/PG0164-like"/>
    <property type="match status" value="1"/>
</dbReference>
<comment type="caution">
    <text evidence="1">The sequence shown here is derived from an EMBL/GenBank/DDBJ whole genome shotgun (WGS) entry which is preliminary data.</text>
</comment>
<dbReference type="Pfam" id="PF08922">
    <property type="entry name" value="DUF1905"/>
    <property type="match status" value="1"/>
</dbReference>
<gene>
    <name evidence="1" type="ORF">GO495_15310</name>
</gene>
<organism evidence="1 2">
    <name type="scientific">Chitinophaga oryziterrae</name>
    <dbReference type="NCBI Taxonomy" id="1031224"/>
    <lineage>
        <taxon>Bacteria</taxon>
        <taxon>Pseudomonadati</taxon>
        <taxon>Bacteroidota</taxon>
        <taxon>Chitinophagia</taxon>
        <taxon>Chitinophagales</taxon>
        <taxon>Chitinophagaceae</taxon>
        <taxon>Chitinophaga</taxon>
    </lineage>
</organism>
<name>A0A6N8JBX5_9BACT</name>
<dbReference type="InterPro" id="IPR037079">
    <property type="entry name" value="AF2212/PG0164-like_sf"/>
</dbReference>
<accession>A0A6N8JBX5</accession>
<dbReference type="SUPFAM" id="SSF141694">
    <property type="entry name" value="AF2212/PG0164-like"/>
    <property type="match status" value="1"/>
</dbReference>
<dbReference type="EMBL" id="WRXO01000004">
    <property type="protein sequence ID" value="MVT41958.1"/>
    <property type="molecule type" value="Genomic_DNA"/>
</dbReference>
<dbReference type="RefSeq" id="WP_157300595.1">
    <property type="nucleotide sequence ID" value="NZ_BAAAZB010000005.1"/>
</dbReference>